<keyword evidence="1" id="KW-0472">Membrane</keyword>
<evidence type="ECO:0000256" key="1">
    <source>
        <dbReference type="SAM" id="Phobius"/>
    </source>
</evidence>
<feature type="transmembrane region" description="Helical" evidence="1">
    <location>
        <begin position="100"/>
        <end position="119"/>
    </location>
</feature>
<dbReference type="InterPro" id="IPR021997">
    <property type="entry name" value="SporV_AA"/>
</dbReference>
<keyword evidence="1" id="KW-0812">Transmembrane</keyword>
<feature type="transmembrane region" description="Helical" evidence="1">
    <location>
        <begin position="147"/>
        <end position="169"/>
    </location>
</feature>
<name>A0A1T2XNM0_9BACL</name>
<dbReference type="STRING" id="1324314.BVG16_03485"/>
<dbReference type="Proteomes" id="UP000190188">
    <property type="component" value="Unassembled WGS sequence"/>
</dbReference>
<proteinExistence type="predicted"/>
<feature type="domain" description="Stage V sporulation protein AA" evidence="2">
    <location>
        <begin position="8"/>
        <end position="93"/>
    </location>
</feature>
<dbReference type="Pfam" id="PF12164">
    <property type="entry name" value="SporV_AA"/>
    <property type="match status" value="1"/>
</dbReference>
<protein>
    <submittedName>
        <fullName evidence="3">Stage V sporulation protein AA</fullName>
    </submittedName>
</protein>
<sequence>MEIRQTPTLYLRLRRRVQLHKGKPITLGHIAELLIDPVWKERLSKLVLYEPKAKDGNIILIDMLRVVGAIQRLEPNMNIQHFGEPHVLVHIVSNPKKPSIVLFILVWLLLFFGSGLAIMNFHADVSMLEVQQRIVELISGEPDEHPYLFQIAYSIGIGFGMVVFFNHIFKKKFNEEPTPLELEIFLYQENLNHFVVSEEYDRLLQKKGEARD</sequence>
<organism evidence="3 4">
    <name type="scientific">Paenibacillus selenitireducens</name>
    <dbReference type="NCBI Taxonomy" id="1324314"/>
    <lineage>
        <taxon>Bacteria</taxon>
        <taxon>Bacillati</taxon>
        <taxon>Bacillota</taxon>
        <taxon>Bacilli</taxon>
        <taxon>Bacillales</taxon>
        <taxon>Paenibacillaceae</taxon>
        <taxon>Paenibacillus</taxon>
    </lineage>
</organism>
<gene>
    <name evidence="3" type="ORF">BVG16_03485</name>
</gene>
<dbReference type="InterPro" id="IPR038548">
    <property type="entry name" value="SporV_AA_N_sf"/>
</dbReference>
<dbReference type="RefSeq" id="WP_078497122.1">
    <property type="nucleotide sequence ID" value="NZ_MSZX01000001.1"/>
</dbReference>
<comment type="caution">
    <text evidence="3">The sequence shown here is derived from an EMBL/GenBank/DDBJ whole genome shotgun (WGS) entry which is preliminary data.</text>
</comment>
<dbReference type="OrthoDB" id="9782754at2"/>
<accession>A0A1T2XNM0</accession>
<evidence type="ECO:0000259" key="2">
    <source>
        <dbReference type="Pfam" id="PF12164"/>
    </source>
</evidence>
<dbReference type="EMBL" id="MSZX01000001">
    <property type="protein sequence ID" value="OPA81385.1"/>
    <property type="molecule type" value="Genomic_DNA"/>
</dbReference>
<evidence type="ECO:0000313" key="3">
    <source>
        <dbReference type="EMBL" id="OPA81385.1"/>
    </source>
</evidence>
<evidence type="ECO:0000313" key="4">
    <source>
        <dbReference type="Proteomes" id="UP000190188"/>
    </source>
</evidence>
<dbReference type="AlphaFoldDB" id="A0A1T2XNM0"/>
<dbReference type="Gene3D" id="2.60.480.10">
    <property type="entry name" value="eubacterium ventriosum atcc domain"/>
    <property type="match status" value="1"/>
</dbReference>
<reference evidence="3 4" key="1">
    <citation type="submission" date="2017-01" db="EMBL/GenBank/DDBJ databases">
        <title>Genome analysis of Paenibacillus selenitrireducens ES3-24.</title>
        <authorList>
            <person name="Xu D."/>
            <person name="Yao R."/>
            <person name="Zheng S."/>
        </authorList>
    </citation>
    <scope>NUCLEOTIDE SEQUENCE [LARGE SCALE GENOMIC DNA]</scope>
    <source>
        <strain evidence="3 4">ES3-24</strain>
    </source>
</reference>
<keyword evidence="4" id="KW-1185">Reference proteome</keyword>
<keyword evidence="1" id="KW-1133">Transmembrane helix</keyword>